<dbReference type="FunFam" id="3.30.2080.10:FF:000001">
    <property type="entry name" value="Alpha-1,2-mannosidase subfamily"/>
    <property type="match status" value="1"/>
</dbReference>
<dbReference type="Pfam" id="PF17678">
    <property type="entry name" value="Glyco_hydro_92N"/>
    <property type="match status" value="1"/>
</dbReference>
<reference evidence="5 6" key="1">
    <citation type="journal article" date="2024" name="J Genomics">
        <title>Draft genome sequencing and assembly of Favolaschia claudopus CIRM-BRFM 2984 isolated from oak limbs.</title>
        <authorList>
            <person name="Navarro D."/>
            <person name="Drula E."/>
            <person name="Chaduli D."/>
            <person name="Cazenave R."/>
            <person name="Ahrendt S."/>
            <person name="Wang J."/>
            <person name="Lipzen A."/>
            <person name="Daum C."/>
            <person name="Barry K."/>
            <person name="Grigoriev I.V."/>
            <person name="Favel A."/>
            <person name="Rosso M.N."/>
            <person name="Martin F."/>
        </authorList>
    </citation>
    <scope>NUCLEOTIDE SEQUENCE [LARGE SCALE GENOMIC DNA]</scope>
    <source>
        <strain evidence="5 6">CIRM-BRFM 2984</strain>
    </source>
</reference>
<keyword evidence="2" id="KW-0732">Signal</keyword>
<dbReference type="Gene3D" id="3.30.2080.10">
    <property type="entry name" value="GH92 mannosidase domain"/>
    <property type="match status" value="1"/>
</dbReference>
<feature type="domain" description="Glycosyl hydrolase family 92" evidence="3">
    <location>
        <begin position="267"/>
        <end position="702"/>
    </location>
</feature>
<name>A0AAW0DQH2_9AGAR</name>
<dbReference type="GO" id="GO:0006516">
    <property type="term" value="P:glycoprotein catabolic process"/>
    <property type="evidence" value="ECO:0007669"/>
    <property type="project" value="TreeGrafter"/>
</dbReference>
<dbReference type="Pfam" id="PF07971">
    <property type="entry name" value="Glyco_hydro_92"/>
    <property type="match status" value="1"/>
</dbReference>
<organism evidence="5 6">
    <name type="scientific">Favolaschia claudopus</name>
    <dbReference type="NCBI Taxonomy" id="2862362"/>
    <lineage>
        <taxon>Eukaryota</taxon>
        <taxon>Fungi</taxon>
        <taxon>Dikarya</taxon>
        <taxon>Basidiomycota</taxon>
        <taxon>Agaricomycotina</taxon>
        <taxon>Agaricomycetes</taxon>
        <taxon>Agaricomycetidae</taxon>
        <taxon>Agaricales</taxon>
        <taxon>Marasmiineae</taxon>
        <taxon>Mycenaceae</taxon>
        <taxon>Favolaschia</taxon>
    </lineage>
</organism>
<dbReference type="Proteomes" id="UP001362999">
    <property type="component" value="Unassembled WGS sequence"/>
</dbReference>
<dbReference type="FunFam" id="1.20.1050.60:FF:000001">
    <property type="entry name" value="Putative alpha-1,2-mannosidase"/>
    <property type="match status" value="1"/>
</dbReference>
<feature type="signal peptide" evidence="2">
    <location>
        <begin position="1"/>
        <end position="18"/>
    </location>
</feature>
<dbReference type="SUPFAM" id="SSF48208">
    <property type="entry name" value="Six-hairpin glycosidases"/>
    <property type="match status" value="1"/>
</dbReference>
<dbReference type="GO" id="GO:0005829">
    <property type="term" value="C:cytosol"/>
    <property type="evidence" value="ECO:0007669"/>
    <property type="project" value="TreeGrafter"/>
</dbReference>
<feature type="region of interest" description="Disordered" evidence="1">
    <location>
        <begin position="140"/>
        <end position="167"/>
    </location>
</feature>
<accession>A0AAW0DQH2</accession>
<dbReference type="NCBIfam" id="TIGR01180">
    <property type="entry name" value="aman2_put"/>
    <property type="match status" value="1"/>
</dbReference>
<keyword evidence="6" id="KW-1185">Reference proteome</keyword>
<keyword evidence="5" id="KW-0378">Hydrolase</keyword>
<sequence length="712" mass="78381">MSRISAFLVLLSSGLSLASKCPPSFSIPKSDAVDHVNPLIGNGGDTPNGSGGMRRRHQNYVSVTPYNHTASTIHGFQGTHQPAIWMGESGQVVVVPGTGSVKSKFEDRGLRFSNDTQIISPSYYRVELDTGDGGRILAEQSATPTSSLRPRDPPPSPTSPTNITYPLGSIAVDPARREITGSNSERQDWIITPTSIAQNASNFKATFARVLTPRLRNSASFKMALRSLGRQLARGVCFLRMPAFLRGQERLTYASEYLSSRWNRPGKNLDAEIADGVALEETARRTRAAWAEKLDRIQLEGATKADKEVFYTAFFHSLQYPYEQDEGGRYYSGYDNRVHPGKSYTGYSIWWAWLILFAPERIPSMITSMLQDYKEGGWLPMWKNIVETNIMVGTHADSLIAEAVVKSIKGFDTDLAWEAAYKDATVPPKNDGNTRYADREENVDYEVRAGLSSVYAENGWVADDVHSESASRTLDYAYDDYALYRLAADLGKPKDIVDTLRDRAMSAPFTLFNNATGFMEARNANGSWAGPDAGWTEGDKWAYTFDVGNASFVQSLDDHFDGGHNDHTNEPSHHIPYLYALAGAASKTQERVREIAKANYNNTPIGLSGNEDCGQMSAWYLFSALGFYPVNPASGDYVVGSPFFDKATIHLPGHTKPLVITSAGAPNAPYVRGLSIDGKKVKSTVISHKQIKTGGKLQFEMSKEPQTWGGSE</sequence>
<feature type="domain" description="Glycosyl hydrolase family 92 N-terminal" evidence="4">
    <location>
        <begin position="47"/>
        <end position="190"/>
    </location>
</feature>
<gene>
    <name evidence="5" type="ORF">R3P38DRAFT_2851581</name>
</gene>
<comment type="caution">
    <text evidence="5">The sequence shown here is derived from an EMBL/GenBank/DDBJ whole genome shotgun (WGS) entry which is preliminary data.</text>
</comment>
<dbReference type="Gene3D" id="1.20.1610.10">
    <property type="entry name" value="alpha-1,2-mannosidases domains"/>
    <property type="match status" value="1"/>
</dbReference>
<evidence type="ECO:0000313" key="6">
    <source>
        <dbReference type="Proteomes" id="UP001362999"/>
    </source>
</evidence>
<dbReference type="GO" id="GO:0000224">
    <property type="term" value="F:peptide-N4-(N-acetyl-beta-glucosaminyl)asparagine amidase activity"/>
    <property type="evidence" value="ECO:0007669"/>
    <property type="project" value="TreeGrafter"/>
</dbReference>
<dbReference type="EMBL" id="JAWWNJ010000006">
    <property type="protein sequence ID" value="KAK7053689.1"/>
    <property type="molecule type" value="Genomic_DNA"/>
</dbReference>
<dbReference type="InterPro" id="IPR041371">
    <property type="entry name" value="GH92_N"/>
</dbReference>
<dbReference type="Gene3D" id="1.20.1050.60">
    <property type="entry name" value="alpha-1,2-mannosidase"/>
    <property type="match status" value="1"/>
</dbReference>
<feature type="chain" id="PRO_5043743367" evidence="2">
    <location>
        <begin position="19"/>
        <end position="712"/>
    </location>
</feature>
<dbReference type="InterPro" id="IPR005887">
    <property type="entry name" value="GH92_a_mannosidase_put"/>
</dbReference>
<evidence type="ECO:0000313" key="5">
    <source>
        <dbReference type="EMBL" id="KAK7053689.1"/>
    </source>
</evidence>
<dbReference type="GO" id="GO:0005975">
    <property type="term" value="P:carbohydrate metabolic process"/>
    <property type="evidence" value="ECO:0007669"/>
    <property type="project" value="InterPro"/>
</dbReference>
<evidence type="ECO:0000256" key="1">
    <source>
        <dbReference type="SAM" id="MobiDB-lite"/>
    </source>
</evidence>
<evidence type="ECO:0000256" key="2">
    <source>
        <dbReference type="SAM" id="SignalP"/>
    </source>
</evidence>
<proteinExistence type="predicted"/>
<dbReference type="PANTHER" id="PTHR12143:SF43">
    <property type="entry name" value="PUTATIVE-RELATED"/>
    <property type="match status" value="1"/>
</dbReference>
<dbReference type="PANTHER" id="PTHR12143">
    <property type="entry name" value="PEPTIDE N-GLYCANASE PNGASE -RELATED"/>
    <property type="match status" value="1"/>
</dbReference>
<protein>
    <submittedName>
        <fullName evidence="5">Glycoside hydrolase family 92 protein</fullName>
    </submittedName>
</protein>
<dbReference type="InterPro" id="IPR008928">
    <property type="entry name" value="6-hairpin_glycosidase_sf"/>
</dbReference>
<dbReference type="InterPro" id="IPR014718">
    <property type="entry name" value="GH-type_carb-bd"/>
</dbReference>
<dbReference type="GO" id="GO:0030246">
    <property type="term" value="F:carbohydrate binding"/>
    <property type="evidence" value="ECO:0007669"/>
    <property type="project" value="InterPro"/>
</dbReference>
<dbReference type="InterPro" id="IPR012939">
    <property type="entry name" value="Glyco_hydro_92"/>
</dbReference>
<evidence type="ECO:0000259" key="4">
    <source>
        <dbReference type="Pfam" id="PF17678"/>
    </source>
</evidence>
<dbReference type="Gene3D" id="2.70.98.10">
    <property type="match status" value="1"/>
</dbReference>
<dbReference type="AlphaFoldDB" id="A0AAW0DQH2"/>
<evidence type="ECO:0000259" key="3">
    <source>
        <dbReference type="Pfam" id="PF07971"/>
    </source>
</evidence>
<dbReference type="GO" id="GO:0005634">
    <property type="term" value="C:nucleus"/>
    <property type="evidence" value="ECO:0007669"/>
    <property type="project" value="TreeGrafter"/>
</dbReference>
<dbReference type="InterPro" id="IPR050883">
    <property type="entry name" value="PNGase"/>
</dbReference>